<feature type="domain" description="TonB-dependent receptor plug" evidence="2">
    <location>
        <begin position="19"/>
        <end position="120"/>
    </location>
</feature>
<evidence type="ECO:0000259" key="2">
    <source>
        <dbReference type="Pfam" id="PF07715"/>
    </source>
</evidence>
<dbReference type="AlphaFoldDB" id="A0A9D9DKW2"/>
<organism evidence="3 4">
    <name type="scientific">Candidatus Egerieousia excrementavium</name>
    <dbReference type="NCBI Taxonomy" id="2840778"/>
    <lineage>
        <taxon>Bacteria</taxon>
        <taxon>Pseudomonadati</taxon>
        <taxon>Bacteroidota</taxon>
        <taxon>Bacteroidia</taxon>
        <taxon>Bacteroidales</taxon>
        <taxon>Candidatus Egerieousia</taxon>
    </lineage>
</organism>
<comment type="similarity">
    <text evidence="1">Belongs to the TonB-dependent receptor family.</text>
</comment>
<dbReference type="SUPFAM" id="SSF56935">
    <property type="entry name" value="Porins"/>
    <property type="match status" value="1"/>
</dbReference>
<dbReference type="Gene3D" id="2.170.130.10">
    <property type="entry name" value="TonB-dependent receptor, plug domain"/>
    <property type="match status" value="2"/>
</dbReference>
<reference evidence="3" key="1">
    <citation type="submission" date="2020-10" db="EMBL/GenBank/DDBJ databases">
        <authorList>
            <person name="Gilroy R."/>
        </authorList>
    </citation>
    <scope>NUCLEOTIDE SEQUENCE</scope>
    <source>
        <strain evidence="3">15467</strain>
    </source>
</reference>
<comment type="subcellular location">
    <subcellularLocation>
        <location evidence="1">Cell outer membrane</location>
        <topology evidence="1">Multi-pass membrane protein</topology>
    </subcellularLocation>
</comment>
<dbReference type="InterPro" id="IPR039426">
    <property type="entry name" value="TonB-dep_rcpt-like"/>
</dbReference>
<keyword evidence="1" id="KW-1134">Transmembrane beta strand</keyword>
<keyword evidence="1" id="KW-0998">Cell outer membrane</keyword>
<keyword evidence="1" id="KW-0813">Transport</keyword>
<reference evidence="3" key="2">
    <citation type="journal article" date="2021" name="PeerJ">
        <title>Extensive microbial diversity within the chicken gut microbiome revealed by metagenomics and culture.</title>
        <authorList>
            <person name="Gilroy R."/>
            <person name="Ravi A."/>
            <person name="Getino M."/>
            <person name="Pursley I."/>
            <person name="Horton D.L."/>
            <person name="Alikhan N.F."/>
            <person name="Baker D."/>
            <person name="Gharbi K."/>
            <person name="Hall N."/>
            <person name="Watson M."/>
            <person name="Adriaenssens E.M."/>
            <person name="Foster-Nyarko E."/>
            <person name="Jarju S."/>
            <person name="Secka A."/>
            <person name="Antonio M."/>
            <person name="Oren A."/>
            <person name="Chaudhuri R.R."/>
            <person name="La Ragione R."/>
            <person name="Hildebrand F."/>
            <person name="Pallen M.J."/>
        </authorList>
    </citation>
    <scope>NUCLEOTIDE SEQUENCE</scope>
    <source>
        <strain evidence="3">15467</strain>
    </source>
</reference>
<name>A0A9D9DKW2_9BACT</name>
<keyword evidence="1" id="KW-0812">Transmembrane</keyword>
<dbReference type="InterPro" id="IPR037066">
    <property type="entry name" value="Plug_dom_sf"/>
</dbReference>
<keyword evidence="3" id="KW-0675">Receptor</keyword>
<dbReference type="Pfam" id="PF07715">
    <property type="entry name" value="Plug"/>
    <property type="match status" value="1"/>
</dbReference>
<gene>
    <name evidence="3" type="ORF">IAC68_02955</name>
</gene>
<dbReference type="PROSITE" id="PS52016">
    <property type="entry name" value="TONB_DEPENDENT_REC_3"/>
    <property type="match status" value="1"/>
</dbReference>
<sequence>MPAQQDTVDRYVINNEKIEKFDGSQLEGKTVKSYSIILATGDAGTTVYRVHDISTEQNTITIKGVSAETSGTKPLYIVDGKEMEKGSTLSIAPDKIASIKVFKPGSREAAVYGEKGDNGVVVVSIVTDKDNASDSGALEPLYIIDGKIVDKKAVDKLDVNKIESINVVKDQYAAKRYTDETKAGVVYIKTKK</sequence>
<protein>
    <submittedName>
        <fullName evidence="3">TonB-dependent receptor plug domain-containing protein</fullName>
    </submittedName>
</protein>
<proteinExistence type="inferred from homology"/>
<keyword evidence="1" id="KW-0472">Membrane</keyword>
<accession>A0A9D9DKW2</accession>
<dbReference type="Proteomes" id="UP000823635">
    <property type="component" value="Unassembled WGS sequence"/>
</dbReference>
<dbReference type="InterPro" id="IPR012910">
    <property type="entry name" value="Plug_dom"/>
</dbReference>
<evidence type="ECO:0000313" key="3">
    <source>
        <dbReference type="EMBL" id="MBO8428877.1"/>
    </source>
</evidence>
<dbReference type="GO" id="GO:0009279">
    <property type="term" value="C:cell outer membrane"/>
    <property type="evidence" value="ECO:0007669"/>
    <property type="project" value="UniProtKB-SubCell"/>
</dbReference>
<dbReference type="EMBL" id="JADINB010000067">
    <property type="protein sequence ID" value="MBO8428877.1"/>
    <property type="molecule type" value="Genomic_DNA"/>
</dbReference>
<evidence type="ECO:0000256" key="1">
    <source>
        <dbReference type="PROSITE-ProRule" id="PRU01360"/>
    </source>
</evidence>
<comment type="caution">
    <text evidence="3">The sequence shown here is derived from an EMBL/GenBank/DDBJ whole genome shotgun (WGS) entry which is preliminary data.</text>
</comment>
<evidence type="ECO:0000313" key="4">
    <source>
        <dbReference type="Proteomes" id="UP000823635"/>
    </source>
</evidence>